<comment type="caution">
    <text evidence="2">The sequence shown here is derived from an EMBL/GenBank/DDBJ whole genome shotgun (WGS) entry which is preliminary data.</text>
</comment>
<evidence type="ECO:0000313" key="3">
    <source>
        <dbReference type="Proteomes" id="UP000022910"/>
    </source>
</evidence>
<dbReference type="EMBL" id="JEMT01022813">
    <property type="protein sequence ID" value="EXX64786.1"/>
    <property type="molecule type" value="Genomic_DNA"/>
</dbReference>
<feature type="domain" description="Integrase zinc-binding" evidence="1">
    <location>
        <begin position="3"/>
        <end position="41"/>
    </location>
</feature>
<gene>
    <name evidence="2" type="ORF">RirG_139470</name>
</gene>
<dbReference type="Pfam" id="PF17921">
    <property type="entry name" value="Integrase_H2C2"/>
    <property type="match status" value="1"/>
</dbReference>
<dbReference type="STRING" id="1432141.A0A015KXP2"/>
<name>A0A015KXP2_RHIIW</name>
<evidence type="ECO:0000259" key="1">
    <source>
        <dbReference type="Pfam" id="PF17921"/>
    </source>
</evidence>
<dbReference type="InterPro" id="IPR052160">
    <property type="entry name" value="Gypsy_RT_Integrase-like"/>
</dbReference>
<reference evidence="2 3" key="1">
    <citation type="submission" date="2014-02" db="EMBL/GenBank/DDBJ databases">
        <title>Single nucleus genome sequencing reveals high similarity among nuclei of an endomycorrhizal fungus.</title>
        <authorList>
            <person name="Lin K."/>
            <person name="Geurts R."/>
            <person name="Zhang Z."/>
            <person name="Limpens E."/>
            <person name="Saunders D.G."/>
            <person name="Mu D."/>
            <person name="Pang E."/>
            <person name="Cao H."/>
            <person name="Cha H."/>
            <person name="Lin T."/>
            <person name="Zhou Q."/>
            <person name="Shang Y."/>
            <person name="Li Y."/>
            <person name="Ivanov S."/>
            <person name="Sharma T."/>
            <person name="Velzen R.V."/>
            <person name="Ruijter N.D."/>
            <person name="Aanen D.K."/>
            <person name="Win J."/>
            <person name="Kamoun S."/>
            <person name="Bisseling T."/>
            <person name="Huang S."/>
        </authorList>
    </citation>
    <scope>NUCLEOTIDE SEQUENCE [LARGE SCALE GENOMIC DNA]</scope>
    <source>
        <strain evidence="3">DAOM197198w</strain>
    </source>
</reference>
<accession>A0A015KXP2</accession>
<dbReference type="AlphaFoldDB" id="A0A015KXP2"/>
<dbReference type="PANTHER" id="PTHR47266">
    <property type="entry name" value="ENDONUCLEASE-RELATED"/>
    <property type="match status" value="1"/>
</dbReference>
<dbReference type="Proteomes" id="UP000022910">
    <property type="component" value="Unassembled WGS sequence"/>
</dbReference>
<proteinExistence type="predicted"/>
<dbReference type="Gene3D" id="1.10.340.70">
    <property type="match status" value="1"/>
</dbReference>
<keyword evidence="3" id="KW-1185">Reference proteome</keyword>
<evidence type="ECO:0000313" key="2">
    <source>
        <dbReference type="EMBL" id="EXX64786.1"/>
    </source>
</evidence>
<dbReference type="InterPro" id="IPR041588">
    <property type="entry name" value="Integrase_H2C2"/>
</dbReference>
<dbReference type="OMA" id="HENHDIP"/>
<protein>
    <submittedName>
        <fullName evidence="2">Gag-pol fusion protein</fullName>
    </submittedName>
</protein>
<dbReference type="HOGENOM" id="CLU_2559520_0_0_1"/>
<organism evidence="2 3">
    <name type="scientific">Rhizophagus irregularis (strain DAOM 197198w)</name>
    <name type="common">Glomus intraradices</name>
    <dbReference type="NCBI Taxonomy" id="1432141"/>
    <lineage>
        <taxon>Eukaryota</taxon>
        <taxon>Fungi</taxon>
        <taxon>Fungi incertae sedis</taxon>
        <taxon>Mucoromycota</taxon>
        <taxon>Glomeromycotina</taxon>
        <taxon>Glomeromycetes</taxon>
        <taxon>Glomerales</taxon>
        <taxon>Glomeraceae</taxon>
        <taxon>Rhizophagus</taxon>
    </lineage>
</organism>
<dbReference type="OrthoDB" id="5592268at2759"/>
<sequence length="82" mass="9180">MSGAHLGTDAIIGKIKDRYYWPQLGEDVKEYIRTCDICQKRGLTNRREELIPIPVKGPFHRIGIDIKGPLPITSSGNSRNSS</sequence>